<keyword evidence="12" id="KW-0539">Nucleus</keyword>
<dbReference type="AlphaFoldDB" id="Q2TLX8"/>
<feature type="transmembrane region" description="Helical" evidence="15">
    <location>
        <begin position="21"/>
        <end position="50"/>
    </location>
</feature>
<evidence type="ECO:0000256" key="11">
    <source>
        <dbReference type="ARBA" id="ARBA00023180"/>
    </source>
</evidence>
<reference evidence="16" key="1">
    <citation type="submission" date="2004-12" db="EMBL/GenBank/DDBJ databases">
        <title>Identification of Macoilin as a novel membrane-associated coiled-coil tetraspanin protein.</title>
        <authorList>
            <person name="Huang C.-H."/>
            <person name="Chen Y."/>
        </authorList>
    </citation>
    <scope>NUCLEOTIDE SEQUENCE</scope>
</reference>
<proteinExistence type="evidence at transcript level"/>
<evidence type="ECO:0000313" key="16">
    <source>
        <dbReference type="EMBL" id="AAX11931.1"/>
    </source>
</evidence>
<comment type="similarity">
    <text evidence="4">Belongs to the macoilin family.</text>
</comment>
<evidence type="ECO:0000256" key="8">
    <source>
        <dbReference type="ARBA" id="ARBA00022824"/>
    </source>
</evidence>
<dbReference type="EMBL" id="AY845033">
    <property type="protein sequence ID" value="AAX11931.1"/>
    <property type="molecule type" value="mRNA"/>
</dbReference>
<dbReference type="OrthoDB" id="10071111at2759"/>
<dbReference type="GO" id="GO:0023041">
    <property type="term" value="P:neuronal signal transduction"/>
    <property type="evidence" value="ECO:0007669"/>
    <property type="project" value="InterPro"/>
</dbReference>
<comment type="subcellular location">
    <subcellularLocation>
        <location evidence="2">Nucleus membrane</location>
        <topology evidence="2">Multi-pass membrane protein</topology>
    </subcellularLocation>
    <subcellularLocation>
        <location evidence="3">Rough endoplasmic reticulum membrane</location>
        <topology evidence="3">Multi-pass membrane protein</topology>
    </subcellularLocation>
</comment>
<accession>Q2TLX8</accession>
<dbReference type="Pfam" id="PF09726">
    <property type="entry name" value="Macoilin"/>
    <property type="match status" value="1"/>
</dbReference>
<feature type="compositionally biased region" description="Low complexity" evidence="14">
    <location>
        <begin position="319"/>
        <end position="358"/>
    </location>
</feature>
<name>Q2TLX8_CIOIN</name>
<accession>A0A1W2VS38</accession>
<feature type="region of interest" description="Disordered" evidence="14">
    <location>
        <begin position="311"/>
        <end position="372"/>
    </location>
</feature>
<evidence type="ECO:0000256" key="12">
    <source>
        <dbReference type="ARBA" id="ARBA00023242"/>
    </source>
</evidence>
<evidence type="ECO:0000256" key="14">
    <source>
        <dbReference type="SAM" id="MobiDB-lite"/>
    </source>
</evidence>
<evidence type="ECO:0000256" key="3">
    <source>
        <dbReference type="ARBA" id="ARBA00004269"/>
    </source>
</evidence>
<evidence type="ECO:0000256" key="5">
    <source>
        <dbReference type="ARBA" id="ARBA00021882"/>
    </source>
</evidence>
<dbReference type="PANTHER" id="PTHR47464:SF2">
    <property type="entry name" value="MACOILIN"/>
    <property type="match status" value="1"/>
</dbReference>
<evidence type="ECO:0000256" key="4">
    <source>
        <dbReference type="ARBA" id="ARBA00008298"/>
    </source>
</evidence>
<evidence type="ECO:0000256" key="15">
    <source>
        <dbReference type="SAM" id="Phobius"/>
    </source>
</evidence>
<feature type="compositionally biased region" description="Polar residues" evidence="14">
    <location>
        <begin position="247"/>
        <end position="257"/>
    </location>
</feature>
<protein>
    <recommendedName>
        <fullName evidence="5">Macoilin</fullName>
    </recommendedName>
    <alternativeName>
        <fullName evidence="13">Transmembrane protein 57</fullName>
    </alternativeName>
</protein>
<feature type="region of interest" description="Disordered" evidence="14">
    <location>
        <begin position="465"/>
        <end position="532"/>
    </location>
</feature>
<dbReference type="GO" id="GO:0030867">
    <property type="term" value="C:rough endoplasmic reticulum membrane"/>
    <property type="evidence" value="ECO:0007669"/>
    <property type="project" value="UniProtKB-SubCell"/>
</dbReference>
<feature type="compositionally biased region" description="Basic and acidic residues" evidence="14">
    <location>
        <begin position="470"/>
        <end position="513"/>
    </location>
</feature>
<keyword evidence="9 15" id="KW-1133">Transmembrane helix</keyword>
<dbReference type="GeneID" id="778837"/>
<keyword evidence="11" id="KW-0325">Glycoprotein</keyword>
<feature type="transmembrane region" description="Helical" evidence="15">
    <location>
        <begin position="70"/>
        <end position="87"/>
    </location>
</feature>
<evidence type="ECO:0000256" key="13">
    <source>
        <dbReference type="ARBA" id="ARBA00031129"/>
    </source>
</evidence>
<evidence type="ECO:0000256" key="6">
    <source>
        <dbReference type="ARBA" id="ARBA00022553"/>
    </source>
</evidence>
<dbReference type="RefSeq" id="NP_001071887.1">
    <property type="nucleotide sequence ID" value="NM_001078419.1"/>
</dbReference>
<keyword evidence="8" id="KW-0256">Endoplasmic reticulum</keyword>
<dbReference type="KEGG" id="cin:778837"/>
<feature type="compositionally biased region" description="Basic and acidic residues" evidence="14">
    <location>
        <begin position="522"/>
        <end position="532"/>
    </location>
</feature>
<feature type="compositionally biased region" description="Polar residues" evidence="14">
    <location>
        <begin position="224"/>
        <end position="233"/>
    </location>
</feature>
<evidence type="ECO:0000256" key="2">
    <source>
        <dbReference type="ARBA" id="ARBA00004232"/>
    </source>
</evidence>
<keyword evidence="10 15" id="KW-0472">Membrane</keyword>
<evidence type="ECO:0000256" key="9">
    <source>
        <dbReference type="ARBA" id="ARBA00022989"/>
    </source>
</evidence>
<keyword evidence="7 15" id="KW-0812">Transmembrane</keyword>
<evidence type="ECO:0000256" key="7">
    <source>
        <dbReference type="ARBA" id="ARBA00022692"/>
    </source>
</evidence>
<sequence>MKRRNTEAGKPPRRPVKRAGKFAEGVCGSSFVYIKFVTIWLFILLADFILEFRFEYMWPFWLLLQSVYDTFKYQGLAYSVFFVCIAITSDTICLLFIPIQWLFFMASTYVWIHYVWHTDKGICLPTVSLWLLFMYIEATMRLRDLKSSPFHIDLCRPFAAHCIGHPSCDYGIGFKSYVSYRFKLRMQREVQKENTFYYELLRQALPKEQLNHTLSVTDKDKSEVSTPSNTSNGVLPHVKKSHDRSKSSPISHDNTLQIAEVTPSPTKTTVSSSGSSSTPSLSRKSANKSVPEHIPIWTPPVQEIEVIFRKSNKSKKSSNESASSPTQQQQKSKSSNSGNNSPKSLKQNSSSRSSSVHSNDSEKQKAPILPNGHLGVKEVIPLPLTNGHVIPEKTENKIELISTPSAIERLEATIAKLQSELNQARKNDQEMKNQISLLTNLERSAKNDVNQLKKENDMLQTKVNSMVSGKQKDKQSMQSMEKKLKSEADSRVNVEKQLHEEKRRRKEEEETAKHAAAQAQNNREKEKAEALKQAKHDLENEILKLEGQLKAKQEECDVMKKEISEFQLQEKSAKESETLMSALQAMQDKNLMLENSLSAETRLKLDLFSALGDVKRQLELAHGAIYKRDAEIVDLKSRLADILSILPESRIRSSTPHYSANFLEKPPLVRLSPTQEYPNNFCTQVPAARTPVPTVVQSHPNIDPQMVGLLHPVHLDPNAAMYTPSTSGL</sequence>
<keyword evidence="6" id="KW-0597">Phosphoprotein</keyword>
<evidence type="ECO:0000256" key="1">
    <source>
        <dbReference type="ARBA" id="ARBA00003440"/>
    </source>
</evidence>
<feature type="compositionally biased region" description="Low complexity" evidence="14">
    <location>
        <begin position="262"/>
        <end position="284"/>
    </location>
</feature>
<dbReference type="InterPro" id="IPR019130">
    <property type="entry name" value="Macoilin"/>
</dbReference>
<evidence type="ECO:0000256" key="10">
    <source>
        <dbReference type="ARBA" id="ARBA00023136"/>
    </source>
</evidence>
<dbReference type="GO" id="GO:0031965">
    <property type="term" value="C:nuclear membrane"/>
    <property type="evidence" value="ECO:0007669"/>
    <property type="project" value="UniProtKB-SubCell"/>
</dbReference>
<organism evidence="16">
    <name type="scientific">Ciona intestinalis</name>
    <name type="common">Transparent sea squirt</name>
    <name type="synonym">Ascidia intestinalis</name>
    <dbReference type="NCBI Taxonomy" id="7719"/>
    <lineage>
        <taxon>Eukaryota</taxon>
        <taxon>Metazoa</taxon>
        <taxon>Chordata</taxon>
        <taxon>Tunicata</taxon>
        <taxon>Ascidiacea</taxon>
        <taxon>Phlebobranchia</taxon>
        <taxon>Cionidae</taxon>
        <taxon>Ciona</taxon>
    </lineage>
</organism>
<dbReference type="PANTHER" id="PTHR47464">
    <property type="entry name" value="MACOILIN"/>
    <property type="match status" value="1"/>
</dbReference>
<comment type="function">
    <text evidence="1">Plays a role in the regulation of neuronal activity.</text>
</comment>
<feature type="region of interest" description="Disordered" evidence="14">
    <location>
        <begin position="215"/>
        <end position="294"/>
    </location>
</feature>